<name>A0A3P7KQA6_ONCOC</name>
<sequence length="32" mass="3582">VLLLTDESIFHLYNCICGNFYLLGCASTQAQM</sequence>
<reference evidence="1 2" key="1">
    <citation type="submission" date="2018-08" db="EMBL/GenBank/DDBJ databases">
        <authorList>
            <person name="Laetsch R D."/>
            <person name="Stevens L."/>
            <person name="Kumar S."/>
            <person name="Blaxter L. M."/>
        </authorList>
    </citation>
    <scope>NUCLEOTIDE SEQUENCE [LARGE SCALE GENOMIC DNA]</scope>
</reference>
<dbReference type="EMBL" id="UYRW01007625">
    <property type="protein sequence ID" value="VDM95570.1"/>
    <property type="molecule type" value="Genomic_DNA"/>
</dbReference>
<keyword evidence="2" id="KW-1185">Reference proteome</keyword>
<evidence type="ECO:0000313" key="1">
    <source>
        <dbReference type="EMBL" id="VDM95570.1"/>
    </source>
</evidence>
<accession>A0A3P7KQA6</accession>
<evidence type="ECO:0000313" key="2">
    <source>
        <dbReference type="Proteomes" id="UP000271087"/>
    </source>
</evidence>
<gene>
    <name evidence="1" type="ORF">NOO_LOCUS11286</name>
</gene>
<feature type="non-terminal residue" evidence="1">
    <location>
        <position position="1"/>
    </location>
</feature>
<protein>
    <submittedName>
        <fullName evidence="1">Uncharacterized protein</fullName>
    </submittedName>
</protein>
<organism evidence="1 2">
    <name type="scientific">Onchocerca ochengi</name>
    <name type="common">Filarial nematode worm</name>
    <dbReference type="NCBI Taxonomy" id="42157"/>
    <lineage>
        <taxon>Eukaryota</taxon>
        <taxon>Metazoa</taxon>
        <taxon>Ecdysozoa</taxon>
        <taxon>Nematoda</taxon>
        <taxon>Chromadorea</taxon>
        <taxon>Rhabditida</taxon>
        <taxon>Spirurina</taxon>
        <taxon>Spiruromorpha</taxon>
        <taxon>Filarioidea</taxon>
        <taxon>Onchocercidae</taxon>
        <taxon>Onchocerca</taxon>
    </lineage>
</organism>
<proteinExistence type="predicted"/>
<dbReference type="Proteomes" id="UP000271087">
    <property type="component" value="Unassembled WGS sequence"/>
</dbReference>
<dbReference type="AlphaFoldDB" id="A0A3P7KQA6"/>